<evidence type="ECO:0000256" key="6">
    <source>
        <dbReference type="ARBA" id="ARBA00022989"/>
    </source>
</evidence>
<name>A0A1H3ALY9_9RHOB</name>
<evidence type="ECO:0000256" key="2">
    <source>
        <dbReference type="ARBA" id="ARBA00006464"/>
    </source>
</evidence>
<evidence type="ECO:0000256" key="1">
    <source>
        <dbReference type="ARBA" id="ARBA00004236"/>
    </source>
</evidence>
<evidence type="ECO:0000256" key="8">
    <source>
        <dbReference type="ARBA" id="ARBA00023169"/>
    </source>
</evidence>
<dbReference type="RefSeq" id="WP_074636709.1">
    <property type="nucleotide sequence ID" value="NZ_CP160849.1"/>
</dbReference>
<evidence type="ECO:0000256" key="4">
    <source>
        <dbReference type="ARBA" id="ARBA00022679"/>
    </source>
</evidence>
<keyword evidence="8" id="KW-0270">Exopolysaccharide synthesis</keyword>
<dbReference type="EMBL" id="FNNB01000005">
    <property type="protein sequence ID" value="SDX30696.1"/>
    <property type="molecule type" value="Genomic_DNA"/>
</dbReference>
<protein>
    <submittedName>
        <fullName evidence="11">Sugar transferase involved in LPS biosynthesis (Colanic, teichoic acid)</fullName>
    </submittedName>
</protein>
<evidence type="ECO:0000313" key="11">
    <source>
        <dbReference type="EMBL" id="SDX30696.1"/>
    </source>
</evidence>
<feature type="domain" description="Bacterial sugar transferase" evidence="10">
    <location>
        <begin position="27"/>
        <end position="217"/>
    </location>
</feature>
<sequence length="222" mass="24679">MAFIDIGIRQGSDVHARRAPLYEGGGKRVFDLALSLALLPLILPVIIVLYCLVASTGQGGLYAHPRIGRAGKVFRCWKIRTMVPDAQAALPAILLARPDRALEWALYQKLTKDPRVIPGGHFLRRTGLDELPQIWNVLRGDMSLVGPRPVTRAELHSYGDARHAYQRVRPGVTGLWQVSGRGILLFAERASLDERYARQPSFMGDLKIIARTLPVLLRPTGY</sequence>
<dbReference type="GO" id="GO:0000271">
    <property type="term" value="P:polysaccharide biosynthetic process"/>
    <property type="evidence" value="ECO:0007669"/>
    <property type="project" value="UniProtKB-KW"/>
</dbReference>
<comment type="similarity">
    <text evidence="2">Belongs to the bacterial sugar transferase family.</text>
</comment>
<keyword evidence="6 9" id="KW-1133">Transmembrane helix</keyword>
<dbReference type="GO" id="GO:0005886">
    <property type="term" value="C:plasma membrane"/>
    <property type="evidence" value="ECO:0007669"/>
    <property type="project" value="UniProtKB-SubCell"/>
</dbReference>
<dbReference type="GO" id="GO:0016780">
    <property type="term" value="F:phosphotransferase activity, for other substituted phosphate groups"/>
    <property type="evidence" value="ECO:0007669"/>
    <property type="project" value="TreeGrafter"/>
</dbReference>
<reference evidence="12" key="1">
    <citation type="submission" date="2016-10" db="EMBL/GenBank/DDBJ databases">
        <authorList>
            <person name="Varghese N."/>
            <person name="Submissions S."/>
        </authorList>
    </citation>
    <scope>NUCLEOTIDE SEQUENCE [LARGE SCALE GENOMIC DNA]</scope>
    <source>
        <strain evidence="12">DSM 10014</strain>
    </source>
</reference>
<dbReference type="STRING" id="60137.SAMN04488041_105402"/>
<dbReference type="GeneID" id="94020588"/>
<accession>A0A1H3ALY9</accession>
<evidence type="ECO:0000313" key="12">
    <source>
        <dbReference type="Proteomes" id="UP000183076"/>
    </source>
</evidence>
<keyword evidence="5 9" id="KW-0812">Transmembrane</keyword>
<dbReference type="Proteomes" id="UP000183076">
    <property type="component" value="Unassembled WGS sequence"/>
</dbReference>
<comment type="subcellular location">
    <subcellularLocation>
        <location evidence="1">Cell membrane</location>
    </subcellularLocation>
</comment>
<keyword evidence="3" id="KW-1003">Cell membrane</keyword>
<dbReference type="PANTHER" id="PTHR30576">
    <property type="entry name" value="COLANIC BIOSYNTHESIS UDP-GLUCOSE LIPID CARRIER TRANSFERASE"/>
    <property type="match status" value="1"/>
</dbReference>
<organism evidence="11 12">
    <name type="scientific">Sulfitobacter pontiacus</name>
    <dbReference type="NCBI Taxonomy" id="60137"/>
    <lineage>
        <taxon>Bacteria</taxon>
        <taxon>Pseudomonadati</taxon>
        <taxon>Pseudomonadota</taxon>
        <taxon>Alphaproteobacteria</taxon>
        <taxon>Rhodobacterales</taxon>
        <taxon>Roseobacteraceae</taxon>
        <taxon>Sulfitobacter</taxon>
    </lineage>
</organism>
<evidence type="ECO:0000256" key="3">
    <source>
        <dbReference type="ARBA" id="ARBA00022475"/>
    </source>
</evidence>
<proteinExistence type="inferred from homology"/>
<evidence type="ECO:0000256" key="5">
    <source>
        <dbReference type="ARBA" id="ARBA00022692"/>
    </source>
</evidence>
<evidence type="ECO:0000256" key="9">
    <source>
        <dbReference type="SAM" id="Phobius"/>
    </source>
</evidence>
<keyword evidence="7 9" id="KW-0472">Membrane</keyword>
<dbReference type="Pfam" id="PF02397">
    <property type="entry name" value="Bac_transf"/>
    <property type="match status" value="1"/>
</dbReference>
<evidence type="ECO:0000259" key="10">
    <source>
        <dbReference type="Pfam" id="PF02397"/>
    </source>
</evidence>
<evidence type="ECO:0000256" key="7">
    <source>
        <dbReference type="ARBA" id="ARBA00023136"/>
    </source>
</evidence>
<dbReference type="PANTHER" id="PTHR30576:SF4">
    <property type="entry name" value="UNDECAPRENYL-PHOSPHATE GALACTOSE PHOSPHOTRANSFERASE"/>
    <property type="match status" value="1"/>
</dbReference>
<dbReference type="AlphaFoldDB" id="A0A1H3ALY9"/>
<keyword evidence="4 11" id="KW-0808">Transferase</keyword>
<gene>
    <name evidence="11" type="ORF">SAMN04488041_105402</name>
</gene>
<dbReference type="InterPro" id="IPR003362">
    <property type="entry name" value="Bact_transf"/>
</dbReference>
<feature type="transmembrane region" description="Helical" evidence="9">
    <location>
        <begin position="32"/>
        <end position="53"/>
    </location>
</feature>